<keyword evidence="3 5" id="KW-0479">Metal-binding</keyword>
<dbReference type="Proteomes" id="UP000249794">
    <property type="component" value="Unassembled WGS sequence"/>
</dbReference>
<feature type="binding site" evidence="5">
    <location>
        <position position="203"/>
    </location>
    <ligand>
        <name>molybdate</name>
        <dbReference type="ChEBI" id="CHEBI:36264"/>
    </ligand>
</feature>
<feature type="binding site" evidence="5">
    <location>
        <position position="76"/>
    </location>
    <ligand>
        <name>molybdate</name>
        <dbReference type="ChEBI" id="CHEBI:36264"/>
    </ligand>
</feature>
<evidence type="ECO:0000313" key="7">
    <source>
        <dbReference type="EMBL" id="PZO48015.1"/>
    </source>
</evidence>
<dbReference type="AlphaFoldDB" id="A0A2W4YNW3"/>
<organism evidence="7 8">
    <name type="scientific">Phormidesmis priestleyi</name>
    <dbReference type="NCBI Taxonomy" id="268141"/>
    <lineage>
        <taxon>Bacteria</taxon>
        <taxon>Bacillati</taxon>
        <taxon>Cyanobacteriota</taxon>
        <taxon>Cyanophyceae</taxon>
        <taxon>Leptolyngbyales</taxon>
        <taxon>Leptolyngbyaceae</taxon>
        <taxon>Phormidesmis</taxon>
    </lineage>
</organism>
<keyword evidence="4 6" id="KW-0732">Signal</keyword>
<name>A0A2W4YNW3_9CYAN</name>
<evidence type="ECO:0000256" key="5">
    <source>
        <dbReference type="PIRSR" id="PIRSR004846-1"/>
    </source>
</evidence>
<dbReference type="InterPro" id="IPR041879">
    <property type="entry name" value="YvgL-like_PBP2"/>
</dbReference>
<reference evidence="8" key="1">
    <citation type="submission" date="2018-04" db="EMBL/GenBank/DDBJ databases">
        <authorList>
            <person name="Cornet L."/>
        </authorList>
    </citation>
    <scope>NUCLEOTIDE SEQUENCE [LARGE SCALE GENOMIC DNA]</scope>
</reference>
<dbReference type="GO" id="GO:0046872">
    <property type="term" value="F:metal ion binding"/>
    <property type="evidence" value="ECO:0007669"/>
    <property type="project" value="UniProtKB-KW"/>
</dbReference>
<feature type="chain" id="PRO_5015873170" evidence="6">
    <location>
        <begin position="21"/>
        <end position="271"/>
    </location>
</feature>
<comment type="similarity">
    <text evidence="1">Belongs to the bacterial solute-binding protein ModA family.</text>
</comment>
<dbReference type="EMBL" id="QBMP01000251">
    <property type="protein sequence ID" value="PZO48015.1"/>
    <property type="molecule type" value="Genomic_DNA"/>
</dbReference>
<accession>A0A2W4YNW3</accession>
<sequence length="271" mass="28749">MSRRFTICFFISLCLTSLIAACNRQSLPLPAEKTAISPVTITVSAAASLQDALDAIAPQFTAAEPNITVSYNFGASGALQQQIEQGAPADIFFSAAAKQMDALAEKDLILPNSRQNLVTNRLVLIAPADSSLKITDLAQLSSADTSRLAVGEFRSVPAGQYAKQAFEKLSLLEPLQSKFVFGSSVRNVLSAVESGSADAGIVYATDAALSNQVKVLLTIPETDHSPIEYPIAIVQATSHPEAAQTFITFLTTEPAQKIFQTFGFGPIPISP</sequence>
<dbReference type="GO" id="GO:0015689">
    <property type="term" value="P:molybdate ion transport"/>
    <property type="evidence" value="ECO:0007669"/>
    <property type="project" value="InterPro"/>
</dbReference>
<feature type="binding site" evidence="5">
    <location>
        <position position="48"/>
    </location>
    <ligand>
        <name>molybdate</name>
        <dbReference type="ChEBI" id="CHEBI:36264"/>
    </ligand>
</feature>
<feature type="binding site" evidence="5">
    <location>
        <position position="185"/>
    </location>
    <ligand>
        <name>molybdate</name>
        <dbReference type="ChEBI" id="CHEBI:36264"/>
    </ligand>
</feature>
<evidence type="ECO:0000256" key="3">
    <source>
        <dbReference type="ARBA" id="ARBA00022723"/>
    </source>
</evidence>
<reference evidence="7 8" key="2">
    <citation type="submission" date="2018-06" db="EMBL/GenBank/DDBJ databases">
        <title>Metagenomic assembly of (sub)arctic Cyanobacteria and their associated microbiome from non-axenic cultures.</title>
        <authorList>
            <person name="Baurain D."/>
        </authorList>
    </citation>
    <scope>NUCLEOTIDE SEQUENCE [LARGE SCALE GENOMIC DNA]</scope>
    <source>
        <strain evidence="7">ULC027bin1</strain>
    </source>
</reference>
<comment type="caution">
    <text evidence="7">The sequence shown here is derived from an EMBL/GenBank/DDBJ whole genome shotgun (WGS) entry which is preliminary data.</text>
</comment>
<dbReference type="Gene3D" id="3.40.190.10">
    <property type="entry name" value="Periplasmic binding protein-like II"/>
    <property type="match status" value="2"/>
</dbReference>
<dbReference type="InterPro" id="IPR005950">
    <property type="entry name" value="ModA"/>
</dbReference>
<feature type="signal peptide" evidence="6">
    <location>
        <begin position="1"/>
        <end position="20"/>
    </location>
</feature>
<dbReference type="FunFam" id="3.40.190.10:FF:000035">
    <property type="entry name" value="Molybdate ABC transporter substrate-binding protein"/>
    <property type="match status" value="1"/>
</dbReference>
<dbReference type="GO" id="GO:1901359">
    <property type="term" value="F:tungstate binding"/>
    <property type="evidence" value="ECO:0007669"/>
    <property type="project" value="UniProtKB-ARBA"/>
</dbReference>
<keyword evidence="2 5" id="KW-0500">Molybdenum</keyword>
<dbReference type="PANTHER" id="PTHR30632">
    <property type="entry name" value="MOLYBDATE-BINDING PERIPLASMIC PROTEIN"/>
    <property type="match status" value="1"/>
</dbReference>
<dbReference type="NCBIfam" id="TIGR01256">
    <property type="entry name" value="modA"/>
    <property type="match status" value="1"/>
</dbReference>
<gene>
    <name evidence="7" type="primary">modA</name>
    <name evidence="7" type="ORF">DCF15_18335</name>
</gene>
<evidence type="ECO:0000256" key="4">
    <source>
        <dbReference type="ARBA" id="ARBA00022729"/>
    </source>
</evidence>
<dbReference type="CDD" id="cd13537">
    <property type="entry name" value="PBP2_YvgL_like"/>
    <property type="match status" value="1"/>
</dbReference>
<dbReference type="PIRSF" id="PIRSF004846">
    <property type="entry name" value="ModA"/>
    <property type="match status" value="1"/>
</dbReference>
<dbReference type="GO" id="GO:0030973">
    <property type="term" value="F:molybdate ion binding"/>
    <property type="evidence" value="ECO:0007669"/>
    <property type="project" value="UniProtKB-ARBA"/>
</dbReference>
<proteinExistence type="inferred from homology"/>
<protein>
    <submittedName>
        <fullName evidence="7">Molybdate ABC transporter substrate-binding protein</fullName>
    </submittedName>
</protein>
<evidence type="ECO:0000313" key="8">
    <source>
        <dbReference type="Proteomes" id="UP000249794"/>
    </source>
</evidence>
<dbReference type="SUPFAM" id="SSF53850">
    <property type="entry name" value="Periplasmic binding protein-like II"/>
    <property type="match status" value="1"/>
</dbReference>
<feature type="binding site" evidence="5">
    <location>
        <position position="158"/>
    </location>
    <ligand>
        <name>molybdate</name>
        <dbReference type="ChEBI" id="CHEBI:36264"/>
    </ligand>
</feature>
<dbReference type="PANTHER" id="PTHR30632:SF0">
    <property type="entry name" value="SULFATE-BINDING PROTEIN"/>
    <property type="match status" value="1"/>
</dbReference>
<dbReference type="Pfam" id="PF13531">
    <property type="entry name" value="SBP_bac_11"/>
    <property type="match status" value="1"/>
</dbReference>
<dbReference type="InterPro" id="IPR050682">
    <property type="entry name" value="ModA/WtpA"/>
</dbReference>
<evidence type="ECO:0000256" key="2">
    <source>
        <dbReference type="ARBA" id="ARBA00022505"/>
    </source>
</evidence>
<evidence type="ECO:0000256" key="6">
    <source>
        <dbReference type="SAM" id="SignalP"/>
    </source>
</evidence>
<evidence type="ECO:0000256" key="1">
    <source>
        <dbReference type="ARBA" id="ARBA00009175"/>
    </source>
</evidence>
<dbReference type="PROSITE" id="PS51257">
    <property type="entry name" value="PROKAR_LIPOPROTEIN"/>
    <property type="match status" value="1"/>
</dbReference>